<dbReference type="RefSeq" id="WP_179551312.1">
    <property type="nucleotide sequence ID" value="NZ_JACCFI010000001.1"/>
</dbReference>
<comment type="caution">
    <text evidence="2">The sequence shown here is derived from an EMBL/GenBank/DDBJ whole genome shotgun (WGS) entry which is preliminary data.</text>
</comment>
<sequence length="127" mass="13253">MARVRIGDDIGRAAVTLVQAVTAEGEDAATSVDRSTLALAVRYSLQLLAEEAPGGTVEVRVPPFGAVQCIEGPKHTRGTPPNVVETDVTTWLALATGSLSWVDARAAGRVHASGQRADLGDVLPIIR</sequence>
<dbReference type="Gene3D" id="3.30.1050.40">
    <property type="match status" value="1"/>
</dbReference>
<keyword evidence="3" id="KW-1185">Reference proteome</keyword>
<feature type="domain" description="Bacterial SCP orthologue" evidence="1">
    <location>
        <begin position="33"/>
        <end position="125"/>
    </location>
</feature>
<proteinExistence type="predicted"/>
<dbReference type="SUPFAM" id="SSF55718">
    <property type="entry name" value="SCP-like"/>
    <property type="match status" value="1"/>
</dbReference>
<protein>
    <recommendedName>
        <fullName evidence="1">Bacterial SCP orthologue domain-containing protein</fullName>
    </recommendedName>
</protein>
<organism evidence="2 3">
    <name type="scientific">Agromyces hippuratus</name>
    <dbReference type="NCBI Taxonomy" id="286438"/>
    <lineage>
        <taxon>Bacteria</taxon>
        <taxon>Bacillati</taxon>
        <taxon>Actinomycetota</taxon>
        <taxon>Actinomycetes</taxon>
        <taxon>Micrococcales</taxon>
        <taxon>Microbacteriaceae</taxon>
        <taxon>Agromyces</taxon>
    </lineage>
</organism>
<dbReference type="AlphaFoldDB" id="A0A852WYN4"/>
<dbReference type="InterPro" id="IPR036527">
    <property type="entry name" value="SCP2_sterol-bd_dom_sf"/>
</dbReference>
<accession>A0A852WYN4</accession>
<dbReference type="EMBL" id="JACCFI010000001">
    <property type="protein sequence ID" value="NYG21350.1"/>
    <property type="molecule type" value="Genomic_DNA"/>
</dbReference>
<dbReference type="Proteomes" id="UP000549066">
    <property type="component" value="Unassembled WGS sequence"/>
</dbReference>
<dbReference type="InterPro" id="IPR041629">
    <property type="entry name" value="SCP_3"/>
</dbReference>
<gene>
    <name evidence="2" type="ORF">BJY17_002097</name>
</gene>
<evidence type="ECO:0000313" key="3">
    <source>
        <dbReference type="Proteomes" id="UP000549066"/>
    </source>
</evidence>
<name>A0A852WYN4_9MICO</name>
<reference evidence="2 3" key="1">
    <citation type="submission" date="2020-07" db="EMBL/GenBank/DDBJ databases">
        <title>Sequencing the genomes of 1000 actinobacteria strains.</title>
        <authorList>
            <person name="Klenk H.-P."/>
        </authorList>
    </citation>
    <scope>NUCLEOTIDE SEQUENCE [LARGE SCALE GENOMIC DNA]</scope>
    <source>
        <strain evidence="2 3">DSM 8598</strain>
    </source>
</reference>
<evidence type="ECO:0000313" key="2">
    <source>
        <dbReference type="EMBL" id="NYG21350.1"/>
    </source>
</evidence>
<dbReference type="Pfam" id="PF17844">
    <property type="entry name" value="SCP_3"/>
    <property type="match status" value="1"/>
</dbReference>
<evidence type="ECO:0000259" key="1">
    <source>
        <dbReference type="Pfam" id="PF17844"/>
    </source>
</evidence>